<dbReference type="Gene3D" id="2.30.30.60">
    <property type="match status" value="1"/>
</dbReference>
<dbReference type="Proteomes" id="UP000001176">
    <property type="component" value="Chromosome"/>
</dbReference>
<dbReference type="Gene3D" id="3.30.70.100">
    <property type="match status" value="1"/>
</dbReference>
<dbReference type="Pfam" id="PF00924">
    <property type="entry name" value="MS_channel_2nd"/>
    <property type="match status" value="1"/>
</dbReference>
<keyword evidence="9" id="KW-0732">Signal</keyword>
<feature type="transmembrane region" description="Helical" evidence="8">
    <location>
        <begin position="406"/>
        <end position="430"/>
    </location>
</feature>
<feature type="domain" description="Moderate conductance mechanosensitive channel YbiO-like transmembrane helix 1" evidence="12">
    <location>
        <begin position="447"/>
        <end position="523"/>
    </location>
</feature>
<feature type="transmembrane region" description="Helical" evidence="8">
    <location>
        <begin position="169"/>
        <end position="191"/>
    </location>
</feature>
<dbReference type="PANTHER" id="PTHR30460:SF0">
    <property type="entry name" value="MODERATE CONDUCTANCE MECHANOSENSITIVE CHANNEL YBIO"/>
    <property type="match status" value="1"/>
</dbReference>
<dbReference type="Pfam" id="PF25392">
    <property type="entry name" value="MS_channel_TM1"/>
    <property type="match status" value="1"/>
</dbReference>
<dbReference type="InterPro" id="IPR057485">
    <property type="entry name" value="YbiO-like_TM1"/>
</dbReference>
<comment type="subcellular location">
    <subcellularLocation>
        <location evidence="1">Cell membrane</location>
        <topology evidence="1">Multi-pass membrane protein</topology>
    </subcellularLocation>
</comment>
<dbReference type="EMBL" id="AM889285">
    <property type="protein sequence ID" value="CAP54735.1"/>
    <property type="molecule type" value="Genomic_DNA"/>
</dbReference>
<evidence type="ECO:0000256" key="9">
    <source>
        <dbReference type="SAM" id="SignalP"/>
    </source>
</evidence>
<feature type="transmembrane region" description="Helical" evidence="8">
    <location>
        <begin position="337"/>
        <end position="361"/>
    </location>
</feature>
<evidence type="ECO:0000256" key="8">
    <source>
        <dbReference type="SAM" id="Phobius"/>
    </source>
</evidence>
<feature type="transmembrane region" description="Helical" evidence="8">
    <location>
        <begin position="533"/>
        <end position="558"/>
    </location>
</feature>
<accession>A9HAT6</accession>
<organism evidence="13 14">
    <name type="scientific">Gluconacetobacter diazotrophicus (strain ATCC 49037 / DSM 5601 / CCUG 37298 / CIP 103539 / LMG 7603 / PAl5)</name>
    <dbReference type="NCBI Taxonomy" id="272568"/>
    <lineage>
        <taxon>Bacteria</taxon>
        <taxon>Pseudomonadati</taxon>
        <taxon>Pseudomonadota</taxon>
        <taxon>Alphaproteobacteria</taxon>
        <taxon>Acetobacterales</taxon>
        <taxon>Acetobacteraceae</taxon>
        <taxon>Gluconacetobacter</taxon>
    </lineage>
</organism>
<comment type="similarity">
    <text evidence="2">Belongs to the MscS (TC 1.A.23) family.</text>
</comment>
<evidence type="ECO:0000259" key="11">
    <source>
        <dbReference type="Pfam" id="PF21088"/>
    </source>
</evidence>
<feature type="signal peptide" evidence="9">
    <location>
        <begin position="1"/>
        <end position="37"/>
    </location>
</feature>
<feature type="transmembrane region" description="Helical" evidence="8">
    <location>
        <begin position="502"/>
        <end position="527"/>
    </location>
</feature>
<feature type="transmembrane region" description="Helical" evidence="8">
    <location>
        <begin position="367"/>
        <end position="385"/>
    </location>
</feature>
<keyword evidence="14" id="KW-1185">Reference proteome</keyword>
<feature type="region of interest" description="Disordered" evidence="7">
    <location>
        <begin position="273"/>
        <end position="295"/>
    </location>
</feature>
<dbReference type="InterPro" id="IPR045276">
    <property type="entry name" value="YbiO_bact"/>
</dbReference>
<dbReference type="Pfam" id="PF21088">
    <property type="entry name" value="MS_channel_1st"/>
    <property type="match status" value="1"/>
</dbReference>
<name>A9HAT6_GLUDA</name>
<dbReference type="InterPro" id="IPR011014">
    <property type="entry name" value="MscS_channel_TM-2"/>
</dbReference>
<dbReference type="InterPro" id="IPR011066">
    <property type="entry name" value="MscS_channel_C_sf"/>
</dbReference>
<feature type="transmembrane region" description="Helical" evidence="8">
    <location>
        <begin position="604"/>
        <end position="624"/>
    </location>
</feature>
<evidence type="ECO:0000256" key="7">
    <source>
        <dbReference type="SAM" id="MobiDB-lite"/>
    </source>
</evidence>
<dbReference type="GO" id="GO:0005886">
    <property type="term" value="C:plasma membrane"/>
    <property type="evidence" value="ECO:0007669"/>
    <property type="project" value="UniProtKB-SubCell"/>
</dbReference>
<reference evidence="13 14" key="1">
    <citation type="journal article" date="2009" name="BMC Genomics">
        <title>Complete genome sequence of the sugarcane nitrogen-fixing endophyte Gluconacetobacter diazotrophicus Pal5.</title>
        <authorList>
            <person name="Bertalan M."/>
            <person name="Albano R."/>
            <person name="Padua V."/>
            <person name="Rouws L."/>
            <person name="Rojas C."/>
            <person name="Hemerly A."/>
            <person name="Teixeira K."/>
            <person name="Schwab S."/>
            <person name="Araujo J."/>
            <person name="Oliveira A."/>
            <person name="Franca L."/>
            <person name="Magalhaes V."/>
            <person name="Alqueres S."/>
            <person name="Cardoso A."/>
            <person name="Almeida W."/>
            <person name="Loureiro M.M."/>
            <person name="Nogueira E."/>
            <person name="Cidade D."/>
            <person name="Oliveira D."/>
            <person name="Simao T."/>
            <person name="Macedo J."/>
            <person name="Valadao A."/>
            <person name="Dreschsel M."/>
            <person name="Freitas F."/>
            <person name="Vidal M."/>
            <person name="Guedes H."/>
            <person name="Rodrigues E."/>
            <person name="Meneses C."/>
            <person name="Brioso P."/>
            <person name="Pozzer L."/>
            <person name="Figueiredo D."/>
            <person name="Montano H."/>
            <person name="Junior J."/>
            <person name="Filho G."/>
            <person name="Flores V."/>
            <person name="Ferreira B."/>
            <person name="Branco A."/>
            <person name="Gonzalez P."/>
            <person name="Guillobel H."/>
            <person name="Lemos M."/>
            <person name="Seibel L."/>
            <person name="Macedo J."/>
            <person name="Alves-Ferreira M."/>
            <person name="Sachetto-Martins G."/>
            <person name="Coelho A."/>
            <person name="Santos E."/>
            <person name="Amaral G."/>
            <person name="Neves A."/>
            <person name="Pacheco A.B."/>
            <person name="Carvalho D."/>
            <person name="Lery L."/>
            <person name="Bisch P."/>
            <person name="Rossle S.C."/>
            <person name="Urmenyi T."/>
            <person name="Kruger W.V."/>
            <person name="Martins O."/>
            <person name="Baldani J.I."/>
            <person name="Ferreira P.C."/>
        </authorList>
    </citation>
    <scope>NUCLEOTIDE SEQUENCE [LARGE SCALE GENOMIC DNA]</scope>
    <source>
        <strain evidence="14">ATCC 49037 / DSM 5601 / CCUG 37298 / CIP 103539 / LMG 7603 / PAl5</strain>
    </source>
</reference>
<feature type="domain" description="Mechanosensitive ion channel MscS" evidence="10">
    <location>
        <begin position="629"/>
        <end position="693"/>
    </location>
</feature>
<protein>
    <submittedName>
        <fullName evidence="13">Putative mechanosensitive ion channel</fullName>
    </submittedName>
</protein>
<sequence>MPVFSVRRDPRRGLSYVAILVLALLAGATPAIRPAQAADAAPATQSSAQAPMTADQAQQVLGVLNDPHKREEFTRTLTAIARGLPQAAPVPARASAPAAAPAPAAGNADVALEPNSLGSDVMSELAGVRDVTLHQAREFIGLFSDLVFVGHWIHSELSSPQSRQTLFDAFGRAGLIFILALAAERGLAIALRRPLSAVTARAVEAERQLNRSAEQETAEAAMPAPETEAEQAVQDTRRQDVRKQVETLRIIRRIPYSLLHLLTQAAARGPVPGDRLRRGGVRRRRRGHGTGHADPDQRLCRGAGRCIWWSRWIMVPKSPTIRLCGASDRTARIVTRWWNVLVAVPSIVVCLSSLGALFHLAPRGTEALIRAIVLAEHVMIAVFIWRIRKPVAMAMQPPARFRGRSFWSFVGHLAHFWWLPAMVFDLALWLVWAMHVRGGYTWIWRTTILTIVVILLSRVLSLLAFGLQNRVFHVSDEFEARYPGLQARADYYYPYARRGLSILLVFATLVILLQAWGIPAVAFFLYGALGTQIMTALVSIIIAFTIAIAVWEIANAALQNQIARYETTEQASRAIRLRTVLPIIRTVLLSVIIIIVAVTTLSQIGLNVAPLLTGAGIMGAAIAFGSQSLVKDFITGFFMLVENAMQVGDWVTAGGISGTVEHLSIRTLRLRTTSGDVHIIPFSSVTSIANTSRDYNVVVVTFMLDLSEDPDRVAAILADVVAGMRADPQFAPMILTDFAFLGVEKADGDGAKLVGSFRTTAGNKWKVSREYYRRLGLRMVAEGVKFPSPTAISLLGNTGGAPLRIQMVTPPAAANSNTQPPTDAPPRVPGGVPHPDTSQ</sequence>
<gene>
    <name evidence="13" type="ordered locus">GDI0792</name>
</gene>
<feature type="compositionally biased region" description="Basic residues" evidence="7">
    <location>
        <begin position="278"/>
        <end position="289"/>
    </location>
</feature>
<feature type="transmembrane region" description="Helical" evidence="8">
    <location>
        <begin position="579"/>
        <end position="598"/>
    </location>
</feature>
<dbReference type="SUPFAM" id="SSF50182">
    <property type="entry name" value="Sm-like ribonucleoproteins"/>
    <property type="match status" value="1"/>
</dbReference>
<dbReference type="GO" id="GO:0008381">
    <property type="term" value="F:mechanosensitive monoatomic ion channel activity"/>
    <property type="evidence" value="ECO:0007669"/>
    <property type="project" value="InterPro"/>
</dbReference>
<evidence type="ECO:0000256" key="4">
    <source>
        <dbReference type="ARBA" id="ARBA00022692"/>
    </source>
</evidence>
<dbReference type="Gene3D" id="1.10.287.1260">
    <property type="match status" value="1"/>
</dbReference>
<keyword evidence="3" id="KW-1003">Cell membrane</keyword>
<feature type="chain" id="PRO_5002739312" evidence="9">
    <location>
        <begin position="38"/>
        <end position="839"/>
    </location>
</feature>
<evidence type="ECO:0000256" key="5">
    <source>
        <dbReference type="ARBA" id="ARBA00022989"/>
    </source>
</evidence>
<keyword evidence="5 8" id="KW-1133">Transmembrane helix</keyword>
<evidence type="ECO:0000259" key="12">
    <source>
        <dbReference type="Pfam" id="PF25392"/>
    </source>
</evidence>
<dbReference type="AlphaFoldDB" id="A9HAT6"/>
<dbReference type="SUPFAM" id="SSF82689">
    <property type="entry name" value="Mechanosensitive channel protein MscS (YggB), C-terminal domain"/>
    <property type="match status" value="1"/>
</dbReference>
<evidence type="ECO:0000313" key="14">
    <source>
        <dbReference type="Proteomes" id="UP000001176"/>
    </source>
</evidence>
<dbReference type="PANTHER" id="PTHR30460">
    <property type="entry name" value="MODERATE CONDUCTANCE MECHANOSENSITIVE CHANNEL YBIO"/>
    <property type="match status" value="1"/>
</dbReference>
<evidence type="ECO:0000256" key="1">
    <source>
        <dbReference type="ARBA" id="ARBA00004651"/>
    </source>
</evidence>
<dbReference type="InterPro" id="IPR010920">
    <property type="entry name" value="LSM_dom_sf"/>
</dbReference>
<feature type="region of interest" description="Disordered" evidence="7">
    <location>
        <begin position="208"/>
        <end position="238"/>
    </location>
</feature>
<feature type="transmembrane region" description="Helical" evidence="8">
    <location>
        <begin position="442"/>
        <end position="465"/>
    </location>
</feature>
<evidence type="ECO:0000259" key="10">
    <source>
        <dbReference type="Pfam" id="PF00924"/>
    </source>
</evidence>
<evidence type="ECO:0000313" key="13">
    <source>
        <dbReference type="EMBL" id="CAP54735.1"/>
    </source>
</evidence>
<keyword evidence="4 8" id="KW-0812">Transmembrane</keyword>
<dbReference type="InterPro" id="IPR023408">
    <property type="entry name" value="MscS_beta-dom_sf"/>
</dbReference>
<dbReference type="SUPFAM" id="SSF82861">
    <property type="entry name" value="Mechanosensitive channel protein MscS (YggB), transmembrane region"/>
    <property type="match status" value="1"/>
</dbReference>
<evidence type="ECO:0000256" key="2">
    <source>
        <dbReference type="ARBA" id="ARBA00008017"/>
    </source>
</evidence>
<dbReference type="InterPro" id="IPR006685">
    <property type="entry name" value="MscS_channel_2nd"/>
</dbReference>
<proteinExistence type="inferred from homology"/>
<evidence type="ECO:0000256" key="6">
    <source>
        <dbReference type="ARBA" id="ARBA00023136"/>
    </source>
</evidence>
<feature type="compositionally biased region" description="Low complexity" evidence="7">
    <location>
        <begin position="218"/>
        <end position="232"/>
    </location>
</feature>
<dbReference type="InterPro" id="IPR049142">
    <property type="entry name" value="MS_channel_1st"/>
</dbReference>
<evidence type="ECO:0000256" key="3">
    <source>
        <dbReference type="ARBA" id="ARBA00022475"/>
    </source>
</evidence>
<feature type="domain" description="Mechanosensitive ion channel transmembrane helices 2/3" evidence="11">
    <location>
        <begin position="588"/>
        <end position="627"/>
    </location>
</feature>
<keyword evidence="6 8" id="KW-0472">Membrane</keyword>
<dbReference type="KEGG" id="gdi:GDI0792"/>
<feature type="region of interest" description="Disordered" evidence="7">
    <location>
        <begin position="811"/>
        <end position="839"/>
    </location>
</feature>